<dbReference type="GO" id="GO:0016747">
    <property type="term" value="F:acyltransferase activity, transferring groups other than amino-acyl groups"/>
    <property type="evidence" value="ECO:0007669"/>
    <property type="project" value="InterPro"/>
</dbReference>
<evidence type="ECO:0000313" key="2">
    <source>
        <dbReference type="EMBL" id="MBK0398305.1"/>
    </source>
</evidence>
<dbReference type="InterPro" id="IPR041496">
    <property type="entry name" value="YitH/HolE_GNAT"/>
</dbReference>
<dbReference type="Gene3D" id="3.40.630.90">
    <property type="match status" value="1"/>
</dbReference>
<dbReference type="AlphaFoldDB" id="A0A8J7M520"/>
<dbReference type="RefSeq" id="WP_200607253.1">
    <property type="nucleotide sequence ID" value="NZ_JAEHHL010000001.1"/>
</dbReference>
<feature type="domain" description="N-acetyltransferase" evidence="1">
    <location>
        <begin position="4"/>
        <end position="136"/>
    </location>
</feature>
<dbReference type="Gene3D" id="3.40.630.30">
    <property type="match status" value="1"/>
</dbReference>
<dbReference type="PANTHER" id="PTHR47237">
    <property type="entry name" value="SLL0310 PROTEIN"/>
    <property type="match status" value="1"/>
</dbReference>
<dbReference type="EMBL" id="JAEHHL010000001">
    <property type="protein sequence ID" value="MBK0398305.1"/>
    <property type="molecule type" value="Genomic_DNA"/>
</dbReference>
<dbReference type="Proteomes" id="UP000655420">
    <property type="component" value="Unassembled WGS sequence"/>
</dbReference>
<evidence type="ECO:0000313" key="3">
    <source>
        <dbReference type="Proteomes" id="UP000655420"/>
    </source>
</evidence>
<protein>
    <submittedName>
        <fullName evidence="2">GNAT family N-acetyltransferase</fullName>
    </submittedName>
</protein>
<dbReference type="Pfam" id="PF18014">
    <property type="entry name" value="Acetyltransf_18"/>
    <property type="match status" value="1"/>
</dbReference>
<gene>
    <name evidence="2" type="ORF">H0I76_03805</name>
</gene>
<dbReference type="Pfam" id="PF00583">
    <property type="entry name" value="Acetyltransf_1"/>
    <property type="match status" value="1"/>
</dbReference>
<proteinExistence type="predicted"/>
<reference evidence="2" key="1">
    <citation type="submission" date="2020-12" db="EMBL/GenBank/DDBJ databases">
        <title>Bacterial taxonomy.</title>
        <authorList>
            <person name="Pan X."/>
        </authorList>
    </citation>
    <scope>NUCLEOTIDE SEQUENCE</scope>
    <source>
        <strain evidence="2">M0105</strain>
    </source>
</reference>
<dbReference type="PANTHER" id="PTHR47237:SF1">
    <property type="entry name" value="SLL0310 PROTEIN"/>
    <property type="match status" value="1"/>
</dbReference>
<dbReference type="CDD" id="cd04301">
    <property type="entry name" value="NAT_SF"/>
    <property type="match status" value="1"/>
</dbReference>
<comment type="caution">
    <text evidence="2">The sequence shown here is derived from an EMBL/GenBank/DDBJ whole genome shotgun (WGS) entry which is preliminary data.</text>
</comment>
<sequence>MTQPILRQMSRDELATVVDWAAAEGWNPGLDDVVPFYETDPEGFFVAEVDGRIAAAISVVNHTPGFAFLGLYICHPEFRGQGIGFALWNHALDHAGTRTVGLDGVPDQQENYERSGFVRAGETLRYAGVIEGRPHPAVRPAQSSELPALAALEAAASGVEKERFFTGWLADTAARKTLVLDRGEGPRGFATLRECRDGFKVGPLVAENPEDAFDLLHAVAALTEGAPVMVDVPSGNEALGDYCRELGLEVPFSTARMYKGPAPATGRHLRAVATLELG</sequence>
<dbReference type="PROSITE" id="PS51186">
    <property type="entry name" value="GNAT"/>
    <property type="match status" value="1"/>
</dbReference>
<accession>A0A8J7M520</accession>
<evidence type="ECO:0000259" key="1">
    <source>
        <dbReference type="PROSITE" id="PS51186"/>
    </source>
</evidence>
<dbReference type="InterPro" id="IPR052729">
    <property type="entry name" value="Acyl/Acetyltrans_Enzymes"/>
</dbReference>
<keyword evidence="3" id="KW-1185">Reference proteome</keyword>
<organism evidence="2 3">
    <name type="scientific">Thermohalobaculum xanthum</name>
    <dbReference type="NCBI Taxonomy" id="2753746"/>
    <lineage>
        <taxon>Bacteria</taxon>
        <taxon>Pseudomonadati</taxon>
        <taxon>Pseudomonadota</taxon>
        <taxon>Alphaproteobacteria</taxon>
        <taxon>Rhodobacterales</taxon>
        <taxon>Paracoccaceae</taxon>
        <taxon>Thermohalobaculum</taxon>
    </lineage>
</organism>
<dbReference type="SUPFAM" id="SSF55729">
    <property type="entry name" value="Acyl-CoA N-acyltransferases (Nat)"/>
    <property type="match status" value="1"/>
</dbReference>
<dbReference type="InterPro" id="IPR000182">
    <property type="entry name" value="GNAT_dom"/>
</dbReference>
<dbReference type="InterPro" id="IPR016181">
    <property type="entry name" value="Acyl_CoA_acyltransferase"/>
</dbReference>
<name>A0A8J7M520_9RHOB</name>